<keyword evidence="2" id="KW-1185">Reference proteome</keyword>
<dbReference type="AlphaFoldDB" id="A0A2W4CB81"/>
<gene>
    <name evidence="1" type="ORF">CPY51_24175</name>
</gene>
<organism evidence="1 2">
    <name type="scientific">Rhizobium tubonense</name>
    <dbReference type="NCBI Taxonomy" id="484088"/>
    <lineage>
        <taxon>Bacteria</taxon>
        <taxon>Pseudomonadati</taxon>
        <taxon>Pseudomonadota</taxon>
        <taxon>Alphaproteobacteria</taxon>
        <taxon>Hyphomicrobiales</taxon>
        <taxon>Rhizobiaceae</taxon>
        <taxon>Rhizobium/Agrobacterium group</taxon>
        <taxon>Rhizobium</taxon>
    </lineage>
</organism>
<protein>
    <submittedName>
        <fullName evidence="1">Uncharacterized protein</fullName>
    </submittedName>
</protein>
<comment type="caution">
    <text evidence="1">The sequence shown here is derived from an EMBL/GenBank/DDBJ whole genome shotgun (WGS) entry which is preliminary data.</text>
</comment>
<evidence type="ECO:0000313" key="1">
    <source>
        <dbReference type="EMBL" id="PZM10061.1"/>
    </source>
</evidence>
<proteinExistence type="predicted"/>
<accession>A0A2W4CB81</accession>
<name>A0A2W4CB81_9HYPH</name>
<sequence length="87" mass="9845">MLMIAVDLVEGAGFEAVEAKLRRERLPCSRHCRGRFWDRRAMANPSIGLTLFLCQSRQNLVFAYAVEGMRHTIELSDDLWGLAPGHS</sequence>
<dbReference type="Proteomes" id="UP000248925">
    <property type="component" value="Unassembled WGS sequence"/>
</dbReference>
<evidence type="ECO:0000313" key="2">
    <source>
        <dbReference type="Proteomes" id="UP000248925"/>
    </source>
</evidence>
<dbReference type="EMBL" id="PCDP01000054">
    <property type="protein sequence ID" value="PZM10061.1"/>
    <property type="molecule type" value="Genomic_DNA"/>
</dbReference>
<reference evidence="1 2" key="1">
    <citation type="journal article" date="2018" name="Sci. Rep.">
        <title>Rhizobium tumorigenes sp. nov., a novel plant tumorigenic bacterium isolated from cane gall tumors on thornless blackberry.</title>
        <authorList>
            <person name="Kuzmanovi N."/>
            <person name="Smalla K."/>
            <person name="Gronow S."/>
            <person name="PuBawska J."/>
        </authorList>
    </citation>
    <scope>NUCLEOTIDE SEQUENCE [LARGE SCALE GENOMIC DNA]</scope>
    <source>
        <strain evidence="1 2">CCBAU 85046</strain>
    </source>
</reference>